<evidence type="ECO:0000313" key="7">
    <source>
        <dbReference type="Proteomes" id="UP000198324"/>
    </source>
</evidence>
<keyword evidence="3" id="KW-0378">Hydrolase</keyword>
<dbReference type="GO" id="GO:0005975">
    <property type="term" value="P:carbohydrate metabolic process"/>
    <property type="evidence" value="ECO:0007669"/>
    <property type="project" value="InterPro"/>
</dbReference>
<name>A0A239BP25_9BACT</name>
<dbReference type="SUPFAM" id="SSF88713">
    <property type="entry name" value="Glycoside hydrolase/deacetylase"/>
    <property type="match status" value="1"/>
</dbReference>
<dbReference type="InterPro" id="IPR006879">
    <property type="entry name" value="YdjC-like"/>
</dbReference>
<dbReference type="PANTHER" id="PTHR31609">
    <property type="entry name" value="YDJC DEACETYLASE FAMILY MEMBER"/>
    <property type="match status" value="1"/>
</dbReference>
<evidence type="ECO:0000313" key="6">
    <source>
        <dbReference type="EMBL" id="SNS09837.1"/>
    </source>
</evidence>
<keyword evidence="7" id="KW-1185">Reference proteome</keyword>
<evidence type="ECO:0000256" key="5">
    <source>
        <dbReference type="ARBA" id="ARBA00023277"/>
    </source>
</evidence>
<keyword evidence="4" id="KW-0460">Magnesium</keyword>
<dbReference type="AlphaFoldDB" id="A0A239BP25"/>
<keyword evidence="2" id="KW-0479">Metal-binding</keyword>
<evidence type="ECO:0000256" key="2">
    <source>
        <dbReference type="ARBA" id="ARBA00022723"/>
    </source>
</evidence>
<dbReference type="Gene3D" id="3.20.20.370">
    <property type="entry name" value="Glycoside hydrolase/deacetylase"/>
    <property type="match status" value="1"/>
</dbReference>
<dbReference type="Pfam" id="PF04794">
    <property type="entry name" value="YdjC"/>
    <property type="match status" value="1"/>
</dbReference>
<dbReference type="GO" id="GO:0019213">
    <property type="term" value="F:deacetylase activity"/>
    <property type="evidence" value="ECO:0007669"/>
    <property type="project" value="TreeGrafter"/>
</dbReference>
<evidence type="ECO:0000256" key="1">
    <source>
        <dbReference type="ARBA" id="ARBA00001946"/>
    </source>
</evidence>
<dbReference type="PANTHER" id="PTHR31609:SF1">
    <property type="entry name" value="CARBOHYDRATE DEACETYLASE"/>
    <property type="match status" value="1"/>
</dbReference>
<gene>
    <name evidence="6" type="ORF">SAMN04488503_2722</name>
</gene>
<dbReference type="GO" id="GO:0016787">
    <property type="term" value="F:hydrolase activity"/>
    <property type="evidence" value="ECO:0007669"/>
    <property type="project" value="UniProtKB-KW"/>
</dbReference>
<reference evidence="6 7" key="1">
    <citation type="submission" date="2017-06" db="EMBL/GenBank/DDBJ databases">
        <authorList>
            <person name="Kim H.J."/>
            <person name="Triplett B.A."/>
        </authorList>
    </citation>
    <scope>NUCLEOTIDE SEQUENCE [LARGE SCALE GENOMIC DNA]</scope>
    <source>
        <strain evidence="6 7">DSM 13116</strain>
    </source>
</reference>
<accession>A0A239BP25</accession>
<dbReference type="Proteomes" id="UP000198324">
    <property type="component" value="Unassembled WGS sequence"/>
</dbReference>
<proteinExistence type="predicted"/>
<sequence>MHVVVNVDDLGLHPAVRRAVEDLAGLSRVSSATLLVNGPDAPAAASLSSTSRGSLGVGVHLNILRGRPESPAAEIPGLLRADGLFLGDYVALFKRYLARAFTPTDAEREWTRQVERALELGVTPTHLDSEKHIHVWPGLFEAACRVAARFHIGWVRRPVEHVPLSRWDKGGVRARILNTFALAHHRVGAPGVAHPSCVFGIADQGPELLPARLAAYMKRVRPDVLELVCHPGAPLPGDPPLPAEYGPMRIAGQWTPERDALAAPGWGRALRECGATLVHYGQLDPATRAPFAS</sequence>
<organism evidence="6 7">
    <name type="scientific">Humidesulfovibrio mexicanus</name>
    <dbReference type="NCBI Taxonomy" id="147047"/>
    <lineage>
        <taxon>Bacteria</taxon>
        <taxon>Pseudomonadati</taxon>
        <taxon>Thermodesulfobacteriota</taxon>
        <taxon>Desulfovibrionia</taxon>
        <taxon>Desulfovibrionales</taxon>
        <taxon>Desulfovibrionaceae</taxon>
        <taxon>Humidesulfovibrio</taxon>
    </lineage>
</organism>
<evidence type="ECO:0000256" key="3">
    <source>
        <dbReference type="ARBA" id="ARBA00022801"/>
    </source>
</evidence>
<evidence type="ECO:0000256" key="4">
    <source>
        <dbReference type="ARBA" id="ARBA00022842"/>
    </source>
</evidence>
<dbReference type="InterPro" id="IPR011330">
    <property type="entry name" value="Glyco_hydro/deAcase_b/a-brl"/>
</dbReference>
<dbReference type="RefSeq" id="WP_179217035.1">
    <property type="nucleotide sequence ID" value="NZ_FZOC01000006.1"/>
</dbReference>
<dbReference type="EMBL" id="FZOC01000006">
    <property type="protein sequence ID" value="SNS09837.1"/>
    <property type="molecule type" value="Genomic_DNA"/>
</dbReference>
<comment type="cofactor">
    <cofactor evidence="1">
        <name>Mg(2+)</name>
        <dbReference type="ChEBI" id="CHEBI:18420"/>
    </cofactor>
</comment>
<protein>
    <submittedName>
        <fullName evidence="6">YdjC-like protein</fullName>
    </submittedName>
</protein>
<keyword evidence="5" id="KW-0119">Carbohydrate metabolism</keyword>
<dbReference type="GO" id="GO:0046872">
    <property type="term" value="F:metal ion binding"/>
    <property type="evidence" value="ECO:0007669"/>
    <property type="project" value="UniProtKB-KW"/>
</dbReference>